<organism evidence="1 2">
    <name type="scientific">Neisseria perflava</name>
    <dbReference type="NCBI Taxonomy" id="33053"/>
    <lineage>
        <taxon>Bacteria</taxon>
        <taxon>Pseudomonadati</taxon>
        <taxon>Pseudomonadota</taxon>
        <taxon>Betaproteobacteria</taxon>
        <taxon>Neisseriales</taxon>
        <taxon>Neisseriaceae</taxon>
        <taxon>Neisseria</taxon>
    </lineage>
</organism>
<dbReference type="EMBL" id="CP136962">
    <property type="protein sequence ID" value="WOS97037.1"/>
    <property type="molecule type" value="Genomic_DNA"/>
</dbReference>
<evidence type="ECO:0000313" key="2">
    <source>
        <dbReference type="Proteomes" id="UP000234781"/>
    </source>
</evidence>
<evidence type="ECO:0000313" key="1">
    <source>
        <dbReference type="EMBL" id="WOS97037.1"/>
    </source>
</evidence>
<dbReference type="Proteomes" id="UP000234781">
    <property type="component" value="Chromosome"/>
</dbReference>
<proteinExistence type="predicted"/>
<keyword evidence="2" id="KW-1185">Reference proteome</keyword>
<gene>
    <name evidence="1" type="ORF">CYJ98_005460</name>
</gene>
<dbReference type="RefSeq" id="WP_101756412.1">
    <property type="nucleotide sequence ID" value="NZ_CP136962.1"/>
</dbReference>
<accession>A0A9X7I4M1</accession>
<name>A0A9X7I4M1_NEIPE</name>
<protein>
    <submittedName>
        <fullName evidence="1">Uncharacterized protein</fullName>
    </submittedName>
</protein>
<sequence>MPVSLKTPQQWACSQCDWRQAVVNKSDVLLPKLEKCPKCGSEIGLKATMMTNRITSIFKL</sequence>
<reference evidence="2" key="1">
    <citation type="submission" date="2017-12" db="EMBL/GenBank/DDBJ databases">
        <title>Phylogenetic diversity of female urinary microbiome.</title>
        <authorList>
            <person name="Thomas-White K."/>
            <person name="Wolfe A.J."/>
        </authorList>
    </citation>
    <scope>NUCLEOTIDE SEQUENCE [LARGE SCALE GENOMIC DNA]</scope>
    <source>
        <strain evidence="2">UMB0023</strain>
    </source>
</reference>
<dbReference type="AlphaFoldDB" id="A0A9X7I4M1"/>